<proteinExistence type="predicted"/>
<dbReference type="InterPro" id="IPR006694">
    <property type="entry name" value="Fatty_acid_hydroxylase"/>
</dbReference>
<dbReference type="Pfam" id="PF04116">
    <property type="entry name" value="FA_hydroxylase"/>
    <property type="match status" value="1"/>
</dbReference>
<feature type="transmembrane region" description="Helical" evidence="1">
    <location>
        <begin position="23"/>
        <end position="44"/>
    </location>
</feature>
<keyword evidence="1" id="KW-0472">Membrane</keyword>
<evidence type="ECO:0000313" key="4">
    <source>
        <dbReference type="Proteomes" id="UP000325641"/>
    </source>
</evidence>
<feature type="transmembrane region" description="Helical" evidence="1">
    <location>
        <begin position="105"/>
        <end position="129"/>
    </location>
</feature>
<keyword evidence="1" id="KW-0812">Transmembrane</keyword>
<dbReference type="RefSeq" id="WP_151642107.1">
    <property type="nucleotide sequence ID" value="NZ_CP044543.1"/>
</dbReference>
<organism evidence="3 4">
    <name type="scientific">Bradyrhizobium betae</name>
    <dbReference type="NCBI Taxonomy" id="244734"/>
    <lineage>
        <taxon>Bacteria</taxon>
        <taxon>Pseudomonadati</taxon>
        <taxon>Pseudomonadota</taxon>
        <taxon>Alphaproteobacteria</taxon>
        <taxon>Hyphomicrobiales</taxon>
        <taxon>Nitrobacteraceae</taxon>
        <taxon>Bradyrhizobium</taxon>
    </lineage>
</organism>
<dbReference type="GO" id="GO:0005506">
    <property type="term" value="F:iron ion binding"/>
    <property type="evidence" value="ECO:0007669"/>
    <property type="project" value="InterPro"/>
</dbReference>
<keyword evidence="1" id="KW-1133">Transmembrane helix</keyword>
<protein>
    <recommendedName>
        <fullName evidence="2">Fatty acid hydroxylase domain-containing protein</fullName>
    </recommendedName>
</protein>
<dbReference type="OrthoDB" id="5291370at2"/>
<reference evidence="4" key="1">
    <citation type="submission" date="2019-10" db="EMBL/GenBank/DDBJ databases">
        <title>Complete Genome Sequence of Bradyrhizobium betae type strain PL7HG1T.</title>
        <authorList>
            <person name="Bromfield E.S.P."/>
            <person name="Cloutier S."/>
        </authorList>
    </citation>
    <scope>NUCLEOTIDE SEQUENCE [LARGE SCALE GENOMIC DNA]</scope>
    <source>
        <strain evidence="4">PL7HG1</strain>
    </source>
</reference>
<sequence>MIPALRSALALALHGGAFTRSNWLFWLDFTVYPLAAAMVAAVDWRGSAIDAGWVALALLGFVLFTFTEYWVHRLPLHAWLYHDRHERHHTHPREYVVFPIYYSPAIFAAAYLALPHAVFVGFTLGYLWFLVWHHLLHHVDLNRVPAFVRAYAVWHLAHHHDETCNFGITVPVWDFVFGTYRRV</sequence>
<evidence type="ECO:0000256" key="1">
    <source>
        <dbReference type="SAM" id="Phobius"/>
    </source>
</evidence>
<dbReference type="GO" id="GO:0016491">
    <property type="term" value="F:oxidoreductase activity"/>
    <property type="evidence" value="ECO:0007669"/>
    <property type="project" value="InterPro"/>
</dbReference>
<dbReference type="KEGG" id="bbet:F8237_01705"/>
<dbReference type="GO" id="GO:0008610">
    <property type="term" value="P:lipid biosynthetic process"/>
    <property type="evidence" value="ECO:0007669"/>
    <property type="project" value="InterPro"/>
</dbReference>
<feature type="domain" description="Fatty acid hydroxylase" evidence="2">
    <location>
        <begin position="58"/>
        <end position="179"/>
    </location>
</feature>
<dbReference type="EMBL" id="CP044543">
    <property type="protein sequence ID" value="QFI71197.1"/>
    <property type="molecule type" value="Genomic_DNA"/>
</dbReference>
<dbReference type="AlphaFoldDB" id="A0A5P6NYJ2"/>
<evidence type="ECO:0000313" key="3">
    <source>
        <dbReference type="EMBL" id="QFI71197.1"/>
    </source>
</evidence>
<feature type="transmembrane region" description="Helical" evidence="1">
    <location>
        <begin position="51"/>
        <end position="71"/>
    </location>
</feature>
<gene>
    <name evidence="3" type="ORF">F8237_01705</name>
</gene>
<accession>A0A5P6NYJ2</accession>
<dbReference type="Proteomes" id="UP000325641">
    <property type="component" value="Chromosome"/>
</dbReference>
<name>A0A5P6NYJ2_9BRAD</name>
<evidence type="ECO:0000259" key="2">
    <source>
        <dbReference type="Pfam" id="PF04116"/>
    </source>
</evidence>